<dbReference type="Proteomes" id="UP000327157">
    <property type="component" value="Chromosome 7"/>
</dbReference>
<dbReference type="AlphaFoldDB" id="A0A5N5GL82"/>
<comment type="caution">
    <text evidence="2">The sequence shown here is derived from an EMBL/GenBank/DDBJ whole genome shotgun (WGS) entry which is preliminary data.</text>
</comment>
<sequence>MKKFVVSRDVTFDEAGMVNRNKHEGETKATKIMSNTKQSLHSNKTILQPEDREGKFESLLDLLILWHMHFPLLKITFHPHTKKLNEYEVKDLGEARKILGMEIERDRPKGKISFKKPFGIEKNFLKLSCFVFLVFSSYCKCEGLTAGERAKKEPNDWERMQMTDARCSRCSEFKVGVRDIIQARNSARYQLECISCGHSWYAARDAVSMLTIDAPSSNKNVGTAPLATAKFEDVEKKLVSPRCSRCSELKVGVRHIIQAGNSARYQVCAYRD</sequence>
<protein>
    <submittedName>
        <fullName evidence="2">Uncharacterized protein</fullName>
    </submittedName>
</protein>
<reference evidence="2 3" key="1">
    <citation type="submission" date="2019-09" db="EMBL/GenBank/DDBJ databases">
        <authorList>
            <person name="Ou C."/>
        </authorList>
    </citation>
    <scope>NUCLEOTIDE SEQUENCE [LARGE SCALE GENOMIC DNA]</scope>
    <source>
        <strain evidence="2">S2</strain>
        <tissue evidence="2">Leaf</tissue>
    </source>
</reference>
<dbReference type="EMBL" id="SMOL01000406">
    <property type="protein sequence ID" value="KAB2614601.1"/>
    <property type="molecule type" value="Genomic_DNA"/>
</dbReference>
<dbReference type="EMBL" id="SMOL01000781">
    <property type="protein sequence ID" value="KAB2595237.1"/>
    <property type="molecule type" value="Genomic_DNA"/>
</dbReference>
<proteinExistence type="predicted"/>
<evidence type="ECO:0000313" key="1">
    <source>
        <dbReference type="EMBL" id="KAB2595237.1"/>
    </source>
</evidence>
<accession>A0A5N5GL82</accession>
<name>A0A5N5GL82_9ROSA</name>
<evidence type="ECO:0000313" key="2">
    <source>
        <dbReference type="EMBL" id="KAB2614601.1"/>
    </source>
</evidence>
<gene>
    <name evidence="1" type="ORF">D8674_030687</name>
    <name evidence="2" type="ORF">D8674_038636</name>
</gene>
<organism evidence="2 3">
    <name type="scientific">Pyrus ussuriensis x Pyrus communis</name>
    <dbReference type="NCBI Taxonomy" id="2448454"/>
    <lineage>
        <taxon>Eukaryota</taxon>
        <taxon>Viridiplantae</taxon>
        <taxon>Streptophyta</taxon>
        <taxon>Embryophyta</taxon>
        <taxon>Tracheophyta</taxon>
        <taxon>Spermatophyta</taxon>
        <taxon>Magnoliopsida</taxon>
        <taxon>eudicotyledons</taxon>
        <taxon>Gunneridae</taxon>
        <taxon>Pentapetalae</taxon>
        <taxon>rosids</taxon>
        <taxon>fabids</taxon>
        <taxon>Rosales</taxon>
        <taxon>Rosaceae</taxon>
        <taxon>Amygdaloideae</taxon>
        <taxon>Maleae</taxon>
        <taxon>Pyrus</taxon>
    </lineage>
</organism>
<dbReference type="PANTHER" id="PTHR46871">
    <property type="entry name" value="BROMO-ADJACENT HOMOLOGY (BAH) DOMAIN-CONTAINING PROTEIN"/>
    <property type="match status" value="1"/>
</dbReference>
<reference evidence="2 3" key="2">
    <citation type="submission" date="2019-11" db="EMBL/GenBank/DDBJ databases">
        <title>A de novo genome assembly of a pear dwarfing rootstock.</title>
        <authorList>
            <person name="Wang F."/>
            <person name="Wang J."/>
            <person name="Li S."/>
            <person name="Zhang Y."/>
            <person name="Fang M."/>
            <person name="Ma L."/>
            <person name="Zhao Y."/>
            <person name="Jiang S."/>
        </authorList>
    </citation>
    <scope>NUCLEOTIDE SEQUENCE [LARGE SCALE GENOMIC DNA]</scope>
    <source>
        <strain evidence="2">S2</strain>
        <tissue evidence="2">Leaf</tissue>
    </source>
</reference>
<dbReference type="OrthoDB" id="1728775at2759"/>
<dbReference type="PANTHER" id="PTHR46871:SF1">
    <property type="entry name" value="BROMO-ADJACENT HOMOLOGY (BAH) DOMAIN-CONTAINING PROTEIN"/>
    <property type="match status" value="1"/>
</dbReference>
<evidence type="ECO:0000313" key="3">
    <source>
        <dbReference type="Proteomes" id="UP000327157"/>
    </source>
</evidence>
<keyword evidence="3" id="KW-1185">Reference proteome</keyword>